<dbReference type="EMBL" id="QXIX01000003">
    <property type="protein sequence ID" value="RIE15596.1"/>
    <property type="molecule type" value="Genomic_DNA"/>
</dbReference>
<reference evidence="1 2" key="1">
    <citation type="submission" date="2018-09" db="EMBL/GenBank/DDBJ databases">
        <title>Discovery and Ecogenomic Context for Candidatus Cryosericales, a Global Caldiserica Order Active in Thawing Permafrost.</title>
        <authorList>
            <person name="Martinez M.A."/>
            <person name="Woodcroft B.J."/>
            <person name="Ignacio Espinoza J.C."/>
            <person name="Zayed A."/>
            <person name="Singleton C.M."/>
            <person name="Boyd J."/>
            <person name="Li Y.-F."/>
            <person name="Purvine S."/>
            <person name="Maughan H."/>
            <person name="Hodgkins S.B."/>
            <person name="Anderson D."/>
            <person name="Sederholm M."/>
            <person name="Temperton B."/>
            <person name="Saleska S.R."/>
            <person name="Tyson G.W."/>
            <person name="Rich V.I."/>
        </authorList>
    </citation>
    <scope>NUCLEOTIDE SEQUENCE [LARGE SCALE GENOMIC DNA]</scope>
    <source>
        <strain evidence="1 2">SMC2</strain>
    </source>
</reference>
<gene>
    <name evidence="1" type="ORF">SMC2_00580</name>
</gene>
<proteinExistence type="predicted"/>
<dbReference type="Gene3D" id="3.40.190.10">
    <property type="entry name" value="Periplasmic binding protein-like II"/>
    <property type="match status" value="1"/>
</dbReference>
<dbReference type="Proteomes" id="UP000265724">
    <property type="component" value="Unassembled WGS sequence"/>
</dbReference>
<organism evidence="1 2">
    <name type="scientific">Candidatus Cryosericum hinesii</name>
    <dbReference type="NCBI Taxonomy" id="2290915"/>
    <lineage>
        <taxon>Bacteria</taxon>
        <taxon>Pseudomonadati</taxon>
        <taxon>Caldisericota/Cryosericota group</taxon>
        <taxon>Candidatus Cryosericota</taxon>
        <taxon>Candidatus Cryosericia</taxon>
        <taxon>Candidatus Cryosericales</taxon>
        <taxon>Candidatus Cryosericaceae</taxon>
        <taxon>Candidatus Cryosericum</taxon>
    </lineage>
</organism>
<dbReference type="Gene3D" id="3.10.105.10">
    <property type="entry name" value="Dipeptide-binding Protein, Domain 3"/>
    <property type="match status" value="1"/>
</dbReference>
<keyword evidence="2" id="KW-1185">Reference proteome</keyword>
<evidence type="ECO:0000313" key="2">
    <source>
        <dbReference type="Proteomes" id="UP000265724"/>
    </source>
</evidence>
<protein>
    <recommendedName>
        <fullName evidence="3">Solute-binding protein family 5 domain-containing protein</fullName>
    </recommendedName>
</protein>
<evidence type="ECO:0000313" key="1">
    <source>
        <dbReference type="EMBL" id="RIE15596.1"/>
    </source>
</evidence>
<comment type="caution">
    <text evidence="1">The sequence shown here is derived from an EMBL/GenBank/DDBJ whole genome shotgun (WGS) entry which is preliminary data.</text>
</comment>
<name>A0ABX9MGI3_9BACT</name>
<accession>A0ABX9MGI3</accession>
<dbReference type="SUPFAM" id="SSF53850">
    <property type="entry name" value="Periplasmic binding protein-like II"/>
    <property type="match status" value="1"/>
</dbReference>
<sequence>MGWAKPEYDAIIDKAAKLTRMSDRIPLYQDLEKKLIYQDVVQFPLWNTITTVILNPKVRNYYLHPSGVVAYYPVYLAH</sequence>
<evidence type="ECO:0008006" key="3">
    <source>
        <dbReference type="Google" id="ProtNLM"/>
    </source>
</evidence>